<feature type="compositionally biased region" description="Polar residues" evidence="1">
    <location>
        <begin position="58"/>
        <end position="68"/>
    </location>
</feature>
<dbReference type="Proteomes" id="UP000489600">
    <property type="component" value="Unassembled WGS sequence"/>
</dbReference>
<dbReference type="EMBL" id="CABITT030000007">
    <property type="protein sequence ID" value="VVB12364.1"/>
    <property type="molecule type" value="Genomic_DNA"/>
</dbReference>
<protein>
    <submittedName>
        <fullName evidence="2">Uncharacterized protein</fullName>
    </submittedName>
</protein>
<reference evidence="2" key="1">
    <citation type="submission" date="2019-07" db="EMBL/GenBank/DDBJ databases">
        <authorList>
            <person name="Dittberner H."/>
        </authorList>
    </citation>
    <scope>NUCLEOTIDE SEQUENCE [LARGE SCALE GENOMIC DNA]</scope>
</reference>
<gene>
    <name evidence="2" type="ORF">ANE_LOCUS22808</name>
</gene>
<dbReference type="AlphaFoldDB" id="A0A565CFI2"/>
<keyword evidence="3" id="KW-1185">Reference proteome</keyword>
<proteinExistence type="predicted"/>
<feature type="region of interest" description="Disordered" evidence="1">
    <location>
        <begin position="58"/>
        <end position="83"/>
    </location>
</feature>
<name>A0A565CFI2_9BRAS</name>
<evidence type="ECO:0000313" key="3">
    <source>
        <dbReference type="Proteomes" id="UP000489600"/>
    </source>
</evidence>
<accession>A0A565CFI2</accession>
<evidence type="ECO:0000313" key="2">
    <source>
        <dbReference type="EMBL" id="VVB12364.1"/>
    </source>
</evidence>
<evidence type="ECO:0000256" key="1">
    <source>
        <dbReference type="SAM" id="MobiDB-lite"/>
    </source>
</evidence>
<organism evidence="2 3">
    <name type="scientific">Arabis nemorensis</name>
    <dbReference type="NCBI Taxonomy" id="586526"/>
    <lineage>
        <taxon>Eukaryota</taxon>
        <taxon>Viridiplantae</taxon>
        <taxon>Streptophyta</taxon>
        <taxon>Embryophyta</taxon>
        <taxon>Tracheophyta</taxon>
        <taxon>Spermatophyta</taxon>
        <taxon>Magnoliopsida</taxon>
        <taxon>eudicotyledons</taxon>
        <taxon>Gunneridae</taxon>
        <taxon>Pentapetalae</taxon>
        <taxon>rosids</taxon>
        <taxon>malvids</taxon>
        <taxon>Brassicales</taxon>
        <taxon>Brassicaceae</taxon>
        <taxon>Arabideae</taxon>
        <taxon>Arabis</taxon>
    </lineage>
</organism>
<sequence>MAKEEAPIYVVISDQAPARTRANGPIGLWKRVFYILICWRADGFQYKASTSTIWAARGTDNSSGSTPLPSVLDAFPPSASLPP</sequence>
<comment type="caution">
    <text evidence="2">The sequence shown here is derived from an EMBL/GenBank/DDBJ whole genome shotgun (WGS) entry which is preliminary data.</text>
</comment>